<protein>
    <recommendedName>
        <fullName evidence="3">Lipoprotein</fullName>
    </recommendedName>
</protein>
<evidence type="ECO:0000313" key="1">
    <source>
        <dbReference type="EMBL" id="QBO59175.1"/>
    </source>
</evidence>
<dbReference type="Proteomes" id="UP000294419">
    <property type="component" value="Chromosome"/>
</dbReference>
<evidence type="ECO:0008006" key="3">
    <source>
        <dbReference type="Google" id="ProtNLM"/>
    </source>
</evidence>
<accession>A0A4P6ZID4</accession>
<evidence type="ECO:0000313" key="2">
    <source>
        <dbReference type="Proteomes" id="UP000294419"/>
    </source>
</evidence>
<proteinExistence type="predicted"/>
<dbReference type="KEGG" id="csal:NBC122_02371"/>
<dbReference type="AlphaFoldDB" id="A0A4P6ZID4"/>
<keyword evidence="2" id="KW-1185">Reference proteome</keyword>
<name>A0A4P6ZID4_9FLAO</name>
<dbReference type="RefSeq" id="WP_246012353.1">
    <property type="nucleotide sequence ID" value="NZ_CP037954.1"/>
</dbReference>
<gene>
    <name evidence="1" type="ORF">NBC122_02371</name>
</gene>
<dbReference type="EMBL" id="CP037954">
    <property type="protein sequence ID" value="QBO59175.1"/>
    <property type="molecule type" value="Genomic_DNA"/>
</dbReference>
<sequence>MKTGYVIRDQEKPHFVTATVVDWFDIFTRKTYRDTLAFFTLTLLFLNTVACNGGQSAETVKGIKKPETVKMDSVEKKTVSTIDTVDFNKRIRALSNSDASGKWPVKAPYPLSGALLPYHRIVAFYGNLYSTRMGILGELPRKEMLAKLEGEVAKWQAADSAVITIPALHYIAVTAQGEPGKNNMHRLRMPFHQIDTVISWAKPINALVFLDIQVGHSSVKGEVTELEPYLSMPNVHLGIDPEFSMKNGERPGSKIGYFNAADINDAIDILADIVRKNKLPPKILVVHRFTQGMVKNYKEIKTVPEVQIVMNMDGFGSKSLKKDSYVSYIYREPVQFTGFKLFYKNDLKLYTPEELMKFTPIPIYIQYQ</sequence>
<organism evidence="1 2">
    <name type="scientific">Chryseobacterium salivictor</name>
    <dbReference type="NCBI Taxonomy" id="2547600"/>
    <lineage>
        <taxon>Bacteria</taxon>
        <taxon>Pseudomonadati</taxon>
        <taxon>Bacteroidota</taxon>
        <taxon>Flavobacteriia</taxon>
        <taxon>Flavobacteriales</taxon>
        <taxon>Weeksellaceae</taxon>
        <taxon>Chryseobacterium group</taxon>
        <taxon>Chryseobacterium</taxon>
    </lineage>
</organism>
<reference evidence="1 2" key="1">
    <citation type="submission" date="2019-03" db="EMBL/GenBank/DDBJ databases">
        <authorList>
            <person name="Kim H."/>
            <person name="Yu S.-M."/>
        </authorList>
    </citation>
    <scope>NUCLEOTIDE SEQUENCE [LARGE SCALE GENOMIC DNA]</scope>
    <source>
        <strain evidence="1 2">NBC122</strain>
    </source>
</reference>